<organism evidence="9 10">
    <name type="scientific">Hyalella azteca</name>
    <name type="common">Amphipod</name>
    <dbReference type="NCBI Taxonomy" id="294128"/>
    <lineage>
        <taxon>Eukaryota</taxon>
        <taxon>Metazoa</taxon>
        <taxon>Ecdysozoa</taxon>
        <taxon>Arthropoda</taxon>
        <taxon>Crustacea</taxon>
        <taxon>Multicrustacea</taxon>
        <taxon>Malacostraca</taxon>
        <taxon>Eumalacostraca</taxon>
        <taxon>Peracarida</taxon>
        <taxon>Amphipoda</taxon>
        <taxon>Senticaudata</taxon>
        <taxon>Talitrida</taxon>
        <taxon>Talitroidea</taxon>
        <taxon>Hyalellidae</taxon>
        <taxon>Hyalella</taxon>
    </lineage>
</organism>
<evidence type="ECO:0000313" key="10">
    <source>
        <dbReference type="RefSeq" id="XP_018012641.1"/>
    </source>
</evidence>
<keyword evidence="9" id="KW-1185">Reference proteome</keyword>
<evidence type="ECO:0000256" key="4">
    <source>
        <dbReference type="ARBA" id="ARBA00022989"/>
    </source>
</evidence>
<protein>
    <submittedName>
        <fullName evidence="10">Lysophospholipid acyltransferase 6</fullName>
    </submittedName>
</protein>
<evidence type="ECO:0000256" key="6">
    <source>
        <dbReference type="ARBA" id="ARBA00023315"/>
    </source>
</evidence>
<dbReference type="PANTHER" id="PTHR13906:SF4">
    <property type="entry name" value="LYSOPHOSPHOLIPID ACYLTRANSFERASE 6"/>
    <property type="match status" value="1"/>
</dbReference>
<dbReference type="KEGG" id="hazt:108669746"/>
<dbReference type="OrthoDB" id="286734at2759"/>
<evidence type="ECO:0000256" key="7">
    <source>
        <dbReference type="SAM" id="Phobius"/>
    </source>
</evidence>
<comment type="subcellular location">
    <subcellularLocation>
        <location evidence="1">Membrane</location>
        <topology evidence="1">Multi-pass membrane protein</topology>
    </subcellularLocation>
</comment>
<dbReference type="GeneID" id="108669746"/>
<evidence type="ECO:0000256" key="2">
    <source>
        <dbReference type="ARBA" id="ARBA00022679"/>
    </source>
</evidence>
<keyword evidence="8" id="KW-0732">Signal</keyword>
<proteinExistence type="predicted"/>
<dbReference type="GO" id="GO:0016746">
    <property type="term" value="F:acyltransferase activity"/>
    <property type="evidence" value="ECO:0007669"/>
    <property type="project" value="UniProtKB-KW"/>
</dbReference>
<feature type="transmembrane region" description="Helical" evidence="7">
    <location>
        <begin position="67"/>
        <end position="83"/>
    </location>
</feature>
<keyword evidence="2" id="KW-0808">Transferase</keyword>
<dbReference type="PANTHER" id="PTHR13906">
    <property type="entry name" value="PORCUPINE"/>
    <property type="match status" value="1"/>
</dbReference>
<sequence>MALNVNFIFAQLMAIALSFVLRTRLPPLPGGDGYTKQQQEHRQQQRHQFALISGLLLTYFCFGKQTLLALVLAGVCYMLLWTIPAVSVHRVTLVACMSFLSAAHVYRQSLQQAAFVIDITGPLMLMVQRISTVALGLHDGLTKTPEKMTSLQRYNSITKKPSALEYFSYLLSFQSILAGPFLMYCDYRDHINGNDEFSRAVLQYKSVKQAQLRETDRAPEGSSNPPLVPLKPVSVAFRKLALGALFGISTVCIASRFPVSLLTGLYFAPRL</sequence>
<keyword evidence="5 7" id="KW-0472">Membrane</keyword>
<keyword evidence="3 7" id="KW-0812">Transmembrane</keyword>
<dbReference type="GO" id="GO:0016020">
    <property type="term" value="C:membrane"/>
    <property type="evidence" value="ECO:0007669"/>
    <property type="project" value="UniProtKB-SubCell"/>
</dbReference>
<evidence type="ECO:0000256" key="3">
    <source>
        <dbReference type="ARBA" id="ARBA00022692"/>
    </source>
</evidence>
<dbReference type="Proteomes" id="UP000694843">
    <property type="component" value="Unplaced"/>
</dbReference>
<dbReference type="InterPro" id="IPR004299">
    <property type="entry name" value="MBOAT_fam"/>
</dbReference>
<accession>A0A8B7NGW6</accession>
<gene>
    <name evidence="10" type="primary">LOC108669746</name>
</gene>
<reference evidence="10" key="1">
    <citation type="submission" date="2025-08" db="UniProtKB">
        <authorList>
            <consortium name="RefSeq"/>
        </authorList>
    </citation>
    <scope>IDENTIFICATION</scope>
    <source>
        <tissue evidence="10">Whole organism</tissue>
    </source>
</reference>
<dbReference type="InterPro" id="IPR049941">
    <property type="entry name" value="LPLAT_7/PORCN-like"/>
</dbReference>
<name>A0A8B7NGW6_HYAAZ</name>
<feature type="signal peptide" evidence="8">
    <location>
        <begin position="1"/>
        <end position="18"/>
    </location>
</feature>
<keyword evidence="4 7" id="KW-1133">Transmembrane helix</keyword>
<evidence type="ECO:0000256" key="5">
    <source>
        <dbReference type="ARBA" id="ARBA00023136"/>
    </source>
</evidence>
<feature type="transmembrane region" description="Helical" evidence="7">
    <location>
        <begin position="240"/>
        <end position="268"/>
    </location>
</feature>
<feature type="chain" id="PRO_5034797499" evidence="8">
    <location>
        <begin position="19"/>
        <end position="271"/>
    </location>
</feature>
<dbReference type="AlphaFoldDB" id="A0A8B7NGW6"/>
<dbReference type="Pfam" id="PF03062">
    <property type="entry name" value="MBOAT"/>
    <property type="match status" value="1"/>
</dbReference>
<evidence type="ECO:0000313" key="9">
    <source>
        <dbReference type="Proteomes" id="UP000694843"/>
    </source>
</evidence>
<dbReference type="RefSeq" id="XP_018012641.1">
    <property type="nucleotide sequence ID" value="XM_018157152.1"/>
</dbReference>
<evidence type="ECO:0000256" key="8">
    <source>
        <dbReference type="SAM" id="SignalP"/>
    </source>
</evidence>
<evidence type="ECO:0000256" key="1">
    <source>
        <dbReference type="ARBA" id="ARBA00004141"/>
    </source>
</evidence>
<dbReference type="GO" id="GO:0030258">
    <property type="term" value="P:lipid modification"/>
    <property type="evidence" value="ECO:0007669"/>
    <property type="project" value="TreeGrafter"/>
</dbReference>
<keyword evidence="6 10" id="KW-0012">Acyltransferase</keyword>